<evidence type="ECO:0000313" key="1">
    <source>
        <dbReference type="EMBL" id="MBC3873011.1"/>
    </source>
</evidence>
<name>A0ABR6Y8Q9_9BURK</name>
<sequence length="222" mass="25977">MLLSLAYTGSSTAQNRLRDAGAGCTWKAYEFRDLGVRINYKSCDPSQDQWELRQKDDWIMQHRLGDDVIFGSHYLIKVFTKPENQSIEDAIREQVIAKLEFEGRQRYRSVRRAQVSARKFCEPVDFGLRHRIRAKFLSDDKAGGKVLLELIPRPSSYRRRIERGLQQFPRDFGCGSYGAGQGTRYFEYHPKESKNRFIFVEFGWDDDALFEENSIELFEPAR</sequence>
<organism evidence="1 2">
    <name type="scientific">Undibacterium flavidum</name>
    <dbReference type="NCBI Taxonomy" id="2762297"/>
    <lineage>
        <taxon>Bacteria</taxon>
        <taxon>Pseudomonadati</taxon>
        <taxon>Pseudomonadota</taxon>
        <taxon>Betaproteobacteria</taxon>
        <taxon>Burkholderiales</taxon>
        <taxon>Oxalobacteraceae</taxon>
        <taxon>Undibacterium</taxon>
    </lineage>
</organism>
<keyword evidence="2" id="KW-1185">Reference proteome</keyword>
<accession>A0ABR6Y8Q9</accession>
<proteinExistence type="predicted"/>
<protein>
    <submittedName>
        <fullName evidence="1">Uncharacterized protein</fullName>
    </submittedName>
</protein>
<evidence type="ECO:0000313" key="2">
    <source>
        <dbReference type="Proteomes" id="UP000624279"/>
    </source>
</evidence>
<reference evidence="1 2" key="1">
    <citation type="submission" date="2020-08" db="EMBL/GenBank/DDBJ databases">
        <title>Novel species isolated from subtropical streams in China.</title>
        <authorList>
            <person name="Lu H."/>
        </authorList>
    </citation>
    <scope>NUCLEOTIDE SEQUENCE [LARGE SCALE GENOMIC DNA]</scope>
    <source>
        <strain evidence="1 2">LX15W</strain>
    </source>
</reference>
<gene>
    <name evidence="1" type="ORF">H8K55_05390</name>
</gene>
<dbReference type="RefSeq" id="WP_186941056.1">
    <property type="nucleotide sequence ID" value="NZ_JACOGA010000004.1"/>
</dbReference>
<dbReference type="EMBL" id="JACOGA010000004">
    <property type="protein sequence ID" value="MBC3873011.1"/>
    <property type="molecule type" value="Genomic_DNA"/>
</dbReference>
<dbReference type="Proteomes" id="UP000624279">
    <property type="component" value="Unassembled WGS sequence"/>
</dbReference>
<comment type="caution">
    <text evidence="1">The sequence shown here is derived from an EMBL/GenBank/DDBJ whole genome shotgun (WGS) entry which is preliminary data.</text>
</comment>